<proteinExistence type="predicted"/>
<dbReference type="GeneID" id="63714736"/>
<dbReference type="PRINTS" id="PR00838">
    <property type="entry name" value="V5ALLERGEN"/>
</dbReference>
<dbReference type="SUPFAM" id="SSF55797">
    <property type="entry name" value="PR-1-like"/>
    <property type="match status" value="1"/>
</dbReference>
<feature type="region of interest" description="Disordered" evidence="1">
    <location>
        <begin position="68"/>
        <end position="130"/>
    </location>
</feature>
<accession>A0A151GV61</accession>
<feature type="compositionally biased region" description="Polar residues" evidence="1">
    <location>
        <begin position="119"/>
        <end position="130"/>
    </location>
</feature>
<comment type="caution">
    <text evidence="4">The sequence shown here is derived from an EMBL/GenBank/DDBJ whole genome shotgun (WGS) entry which is preliminary data.</text>
</comment>
<dbReference type="SMART" id="SM00198">
    <property type="entry name" value="SCP"/>
    <property type="match status" value="1"/>
</dbReference>
<dbReference type="STRING" id="98403.A0A151GV61"/>
<gene>
    <name evidence="4" type="ORF">DCS_02093</name>
</gene>
<dbReference type="InParanoid" id="A0A151GV61"/>
<evidence type="ECO:0000259" key="3">
    <source>
        <dbReference type="SMART" id="SM00198"/>
    </source>
</evidence>
<feature type="signal peptide" evidence="2">
    <location>
        <begin position="1"/>
        <end position="17"/>
    </location>
</feature>
<evidence type="ECO:0000313" key="5">
    <source>
        <dbReference type="Proteomes" id="UP000076580"/>
    </source>
</evidence>
<dbReference type="InterPro" id="IPR002413">
    <property type="entry name" value="V5_allergen-like"/>
</dbReference>
<dbReference type="PRINTS" id="PR00837">
    <property type="entry name" value="V5TPXLIKE"/>
</dbReference>
<evidence type="ECO:0000256" key="1">
    <source>
        <dbReference type="SAM" id="MobiDB-lite"/>
    </source>
</evidence>
<protein>
    <recommendedName>
        <fullName evidence="3">SCP domain-containing protein</fullName>
    </recommendedName>
</protein>
<dbReference type="GO" id="GO:0005576">
    <property type="term" value="C:extracellular region"/>
    <property type="evidence" value="ECO:0007669"/>
    <property type="project" value="InterPro"/>
</dbReference>
<name>A0A151GV61_DRECN</name>
<dbReference type="RefSeq" id="XP_040660305.1">
    <property type="nucleotide sequence ID" value="XM_040799422.1"/>
</dbReference>
<dbReference type="PANTHER" id="PTHR10334">
    <property type="entry name" value="CYSTEINE-RICH SECRETORY PROTEIN-RELATED"/>
    <property type="match status" value="1"/>
</dbReference>
<feature type="compositionally biased region" description="Low complexity" evidence="1">
    <location>
        <begin position="102"/>
        <end position="118"/>
    </location>
</feature>
<keyword evidence="2" id="KW-0732">Signal</keyword>
<feature type="compositionally biased region" description="Low complexity" evidence="1">
    <location>
        <begin position="68"/>
        <end position="83"/>
    </location>
</feature>
<dbReference type="Proteomes" id="UP000076580">
    <property type="component" value="Chromosome 01"/>
</dbReference>
<dbReference type="Gene3D" id="3.40.33.10">
    <property type="entry name" value="CAP"/>
    <property type="match status" value="1"/>
</dbReference>
<sequence length="307" mass="33563">MKASLLLPVSGALLASAARLHPRHIAYVTEVETKTVTEWYGVTSTPKPEAEPKQLANNNVIENTPAQVPAQAPAQAPAQQAAPSDNDLQDVTQDPPQAKVYQPEPQVSSPQQPQPSTSNAGQNSGSISDSRLQDFTNYQNSILDHHNIHRLNHSAPLLSWDDTLAQYASQTAHTCVWKHDQTLGGGGYGQNLASWGSTENIDNDATKIRTAASAVTNQWYNKELPLYHYYQAEDPTNEPDFFQWGHFTQMVWKKTTKVGCASVLCRAGTVLSYPAWYTVCNYDPQGNMAGEFVQNVSPALGKSAVSI</sequence>
<feature type="chain" id="PRO_5007581021" description="SCP domain-containing protein" evidence="2">
    <location>
        <begin position="18"/>
        <end position="307"/>
    </location>
</feature>
<dbReference type="Pfam" id="PF00188">
    <property type="entry name" value="CAP"/>
    <property type="match status" value="1"/>
</dbReference>
<dbReference type="EMBL" id="LAYC01000001">
    <property type="protein sequence ID" value="KYK60953.1"/>
    <property type="molecule type" value="Genomic_DNA"/>
</dbReference>
<dbReference type="PROSITE" id="PS01009">
    <property type="entry name" value="CRISP_1"/>
    <property type="match status" value="1"/>
</dbReference>
<dbReference type="InterPro" id="IPR035940">
    <property type="entry name" value="CAP_sf"/>
</dbReference>
<dbReference type="AlphaFoldDB" id="A0A151GV61"/>
<organism evidence="4 5">
    <name type="scientific">Drechmeria coniospora</name>
    <name type="common">Nematophagous fungus</name>
    <name type="synonym">Meria coniospora</name>
    <dbReference type="NCBI Taxonomy" id="98403"/>
    <lineage>
        <taxon>Eukaryota</taxon>
        <taxon>Fungi</taxon>
        <taxon>Dikarya</taxon>
        <taxon>Ascomycota</taxon>
        <taxon>Pezizomycotina</taxon>
        <taxon>Sordariomycetes</taxon>
        <taxon>Hypocreomycetidae</taxon>
        <taxon>Hypocreales</taxon>
        <taxon>Ophiocordycipitaceae</taxon>
        <taxon>Drechmeria</taxon>
    </lineage>
</organism>
<dbReference type="CDD" id="cd05380">
    <property type="entry name" value="CAP_euk"/>
    <property type="match status" value="1"/>
</dbReference>
<dbReference type="InterPro" id="IPR014044">
    <property type="entry name" value="CAP_dom"/>
</dbReference>
<evidence type="ECO:0000256" key="2">
    <source>
        <dbReference type="SAM" id="SignalP"/>
    </source>
</evidence>
<dbReference type="OrthoDB" id="337038at2759"/>
<evidence type="ECO:0000313" key="4">
    <source>
        <dbReference type="EMBL" id="KYK60953.1"/>
    </source>
</evidence>
<reference evidence="4 5" key="1">
    <citation type="journal article" date="2016" name="Sci. Rep.">
        <title>Insights into Adaptations to a Near-Obligate Nematode Endoparasitic Lifestyle from the Finished Genome of Drechmeria coniospora.</title>
        <authorList>
            <person name="Zhang L."/>
            <person name="Zhou Z."/>
            <person name="Guo Q."/>
            <person name="Fokkens L."/>
            <person name="Miskei M."/>
            <person name="Pocsi I."/>
            <person name="Zhang W."/>
            <person name="Chen M."/>
            <person name="Wang L."/>
            <person name="Sun Y."/>
            <person name="Donzelli B.G."/>
            <person name="Gibson D.M."/>
            <person name="Nelson D.R."/>
            <person name="Luo J.G."/>
            <person name="Rep M."/>
            <person name="Liu H."/>
            <person name="Yang S."/>
            <person name="Wang J."/>
            <person name="Krasnoff S.B."/>
            <person name="Xu Y."/>
            <person name="Molnar I."/>
            <person name="Lin M."/>
        </authorList>
    </citation>
    <scope>NUCLEOTIDE SEQUENCE [LARGE SCALE GENOMIC DNA]</scope>
    <source>
        <strain evidence="4 5">ARSEF 6962</strain>
    </source>
</reference>
<keyword evidence="5" id="KW-1185">Reference proteome</keyword>
<dbReference type="InterPro" id="IPR018244">
    <property type="entry name" value="Allrgn_V5/Tpx1_CS"/>
</dbReference>
<feature type="domain" description="SCP" evidence="3">
    <location>
        <begin position="137"/>
        <end position="290"/>
    </location>
</feature>
<dbReference type="InterPro" id="IPR001283">
    <property type="entry name" value="CRISP-related"/>
</dbReference>